<dbReference type="PANTHER" id="PTHR46268:SF6">
    <property type="entry name" value="UNIVERSAL STRESS PROTEIN UP12"/>
    <property type="match status" value="1"/>
</dbReference>
<comment type="similarity">
    <text evidence="1">Belongs to the universal stress protein A family.</text>
</comment>
<dbReference type="InterPro" id="IPR014729">
    <property type="entry name" value="Rossmann-like_a/b/a_fold"/>
</dbReference>
<dbReference type="SUPFAM" id="SSF52402">
    <property type="entry name" value="Adenine nucleotide alpha hydrolases-like"/>
    <property type="match status" value="1"/>
</dbReference>
<dbReference type="CDD" id="cd00293">
    <property type="entry name" value="USP-like"/>
    <property type="match status" value="1"/>
</dbReference>
<dbReference type="InterPro" id="IPR006016">
    <property type="entry name" value="UspA"/>
</dbReference>
<sequence length="143" mass="15810">MFKRILLPVDISEGKESLKAIEAAVELAASHQAVLHLLTVLPGFGSPVVASYFPRQDMDKALAAIYQQLHDLVEPHILEGLEVKLRAVEGKPYKQILKEAKRIHADLIVIPSHGPKAVERFFLGSTAARVVERAEVSVMVIRQ</sequence>
<dbReference type="Gene3D" id="3.40.50.620">
    <property type="entry name" value="HUPs"/>
    <property type="match status" value="1"/>
</dbReference>
<reference evidence="3 4" key="1">
    <citation type="submission" date="2016-10" db="EMBL/GenBank/DDBJ databases">
        <authorList>
            <person name="de Groot N.N."/>
        </authorList>
    </citation>
    <scope>NUCLEOTIDE SEQUENCE [LARGE SCALE GENOMIC DNA]</scope>
    <source>
        <strain evidence="3 4">DSM 18438</strain>
    </source>
</reference>
<evidence type="ECO:0000313" key="4">
    <source>
        <dbReference type="Proteomes" id="UP000199058"/>
    </source>
</evidence>
<dbReference type="InterPro" id="IPR006015">
    <property type="entry name" value="Universal_stress_UspA"/>
</dbReference>
<dbReference type="AlphaFoldDB" id="A0A1I1EUE6"/>
<feature type="domain" description="UspA" evidence="2">
    <location>
        <begin position="1"/>
        <end position="142"/>
    </location>
</feature>
<organism evidence="3 4">
    <name type="scientific">Marinospirillum celere</name>
    <dbReference type="NCBI Taxonomy" id="1122252"/>
    <lineage>
        <taxon>Bacteria</taxon>
        <taxon>Pseudomonadati</taxon>
        <taxon>Pseudomonadota</taxon>
        <taxon>Gammaproteobacteria</taxon>
        <taxon>Oceanospirillales</taxon>
        <taxon>Oceanospirillaceae</taxon>
        <taxon>Marinospirillum</taxon>
    </lineage>
</organism>
<dbReference type="Pfam" id="PF00582">
    <property type="entry name" value="Usp"/>
    <property type="match status" value="1"/>
</dbReference>
<dbReference type="EMBL" id="FOLH01000001">
    <property type="protein sequence ID" value="SFB89148.1"/>
    <property type="molecule type" value="Genomic_DNA"/>
</dbReference>
<dbReference type="PANTHER" id="PTHR46268">
    <property type="entry name" value="STRESS RESPONSE PROTEIN NHAX"/>
    <property type="match status" value="1"/>
</dbReference>
<accession>A0A1I1EUE6</accession>
<proteinExistence type="inferred from homology"/>
<dbReference type="OrthoDB" id="9792500at2"/>
<evidence type="ECO:0000259" key="2">
    <source>
        <dbReference type="Pfam" id="PF00582"/>
    </source>
</evidence>
<evidence type="ECO:0000313" key="3">
    <source>
        <dbReference type="EMBL" id="SFB89148.1"/>
    </source>
</evidence>
<dbReference type="STRING" id="1122252.SAMN05660443_0766"/>
<dbReference type="Proteomes" id="UP000199058">
    <property type="component" value="Unassembled WGS sequence"/>
</dbReference>
<protein>
    <submittedName>
        <fullName evidence="3">Nucleotide-binding universal stress protein, UspA family</fullName>
    </submittedName>
</protein>
<gene>
    <name evidence="3" type="ORF">SAMN05660443_0766</name>
</gene>
<name>A0A1I1EUE6_9GAMM</name>
<dbReference type="RefSeq" id="WP_091959372.1">
    <property type="nucleotide sequence ID" value="NZ_FOLH01000001.1"/>
</dbReference>
<evidence type="ECO:0000256" key="1">
    <source>
        <dbReference type="ARBA" id="ARBA00008791"/>
    </source>
</evidence>
<keyword evidence="4" id="KW-1185">Reference proteome</keyword>
<dbReference type="PRINTS" id="PR01438">
    <property type="entry name" value="UNVRSLSTRESS"/>
</dbReference>